<name>A0A0V1JVV0_TRIPS</name>
<dbReference type="FunFam" id="3.30.50.10:FF:000030">
    <property type="entry name" value="Nuclear Hormone Receptor family"/>
    <property type="match status" value="1"/>
</dbReference>
<evidence type="ECO:0000256" key="4">
    <source>
        <dbReference type="ARBA" id="ARBA00022771"/>
    </source>
</evidence>
<keyword evidence="9 13" id="KW-0675">Receptor</keyword>
<dbReference type="PROSITE" id="PS51030">
    <property type="entry name" value="NUCLEAR_REC_DBD_2"/>
    <property type="match status" value="1"/>
</dbReference>
<dbReference type="GO" id="GO:0000122">
    <property type="term" value="P:negative regulation of transcription by RNA polymerase II"/>
    <property type="evidence" value="ECO:0007669"/>
    <property type="project" value="TreeGrafter"/>
</dbReference>
<evidence type="ECO:0000256" key="7">
    <source>
        <dbReference type="ARBA" id="ARBA00023125"/>
    </source>
</evidence>
<dbReference type="GO" id="GO:0005634">
    <property type="term" value="C:nucleus"/>
    <property type="evidence" value="ECO:0007669"/>
    <property type="project" value="UniProtKB-SubCell"/>
</dbReference>
<dbReference type="GO" id="GO:0004879">
    <property type="term" value="F:nuclear receptor activity"/>
    <property type="evidence" value="ECO:0007669"/>
    <property type="project" value="TreeGrafter"/>
</dbReference>
<evidence type="ECO:0000256" key="5">
    <source>
        <dbReference type="ARBA" id="ARBA00022833"/>
    </source>
</evidence>
<reference evidence="13 14" key="1">
    <citation type="submission" date="2015-01" db="EMBL/GenBank/DDBJ databases">
        <title>Evolution of Trichinella species and genotypes.</title>
        <authorList>
            <person name="Korhonen P.K."/>
            <person name="Edoardo P."/>
            <person name="Giuseppe L.R."/>
            <person name="Gasser R.B."/>
        </authorList>
    </citation>
    <scope>NUCLEOTIDE SEQUENCE [LARGE SCALE GENOMIC DNA]</scope>
    <source>
        <strain evidence="13">ISS176</strain>
    </source>
</reference>
<evidence type="ECO:0000313" key="14">
    <source>
        <dbReference type="Proteomes" id="UP000054826"/>
    </source>
</evidence>
<evidence type="ECO:0000313" key="13">
    <source>
        <dbReference type="EMBL" id="KRZ39084.1"/>
    </source>
</evidence>
<dbReference type="EMBL" id="JYDV01000038">
    <property type="protein sequence ID" value="KRZ39084.1"/>
    <property type="molecule type" value="Genomic_DNA"/>
</dbReference>
<dbReference type="AlphaFoldDB" id="A0A0V1JVV0"/>
<dbReference type="InterPro" id="IPR013088">
    <property type="entry name" value="Znf_NHR/GATA"/>
</dbReference>
<dbReference type="CDD" id="cd06916">
    <property type="entry name" value="NR_DBD_like"/>
    <property type="match status" value="1"/>
</dbReference>
<dbReference type="InterPro" id="IPR000536">
    <property type="entry name" value="Nucl_hrmn_rcpt_lig-bd"/>
</dbReference>
<dbReference type="GO" id="GO:0000978">
    <property type="term" value="F:RNA polymerase II cis-regulatory region sequence-specific DNA binding"/>
    <property type="evidence" value="ECO:0007669"/>
    <property type="project" value="TreeGrafter"/>
</dbReference>
<protein>
    <submittedName>
        <fullName evidence="13">Retinoic acid receptor alpha</fullName>
    </submittedName>
</protein>
<feature type="domain" description="Nuclear receptor" evidence="11">
    <location>
        <begin position="275"/>
        <end position="350"/>
    </location>
</feature>
<dbReference type="SMART" id="SM00430">
    <property type="entry name" value="HOLI"/>
    <property type="match status" value="1"/>
</dbReference>
<dbReference type="Gene3D" id="3.30.50.10">
    <property type="entry name" value="Erythroid Transcription Factor GATA-1, subunit A"/>
    <property type="match status" value="1"/>
</dbReference>
<proteinExistence type="inferred from homology"/>
<organism evidence="13 14">
    <name type="scientific">Trichinella pseudospiralis</name>
    <name type="common">Parasitic roundworm</name>
    <dbReference type="NCBI Taxonomy" id="6337"/>
    <lineage>
        <taxon>Eukaryota</taxon>
        <taxon>Metazoa</taxon>
        <taxon>Ecdysozoa</taxon>
        <taxon>Nematoda</taxon>
        <taxon>Enoplea</taxon>
        <taxon>Dorylaimia</taxon>
        <taxon>Trichinellida</taxon>
        <taxon>Trichinellidae</taxon>
        <taxon>Trichinella</taxon>
    </lineage>
</organism>
<keyword evidence="8" id="KW-0804">Transcription</keyword>
<evidence type="ECO:0000256" key="1">
    <source>
        <dbReference type="ARBA" id="ARBA00004123"/>
    </source>
</evidence>
<dbReference type="SUPFAM" id="SSF57716">
    <property type="entry name" value="Glucocorticoid receptor-like (DNA-binding domain)"/>
    <property type="match status" value="1"/>
</dbReference>
<dbReference type="InterPro" id="IPR001628">
    <property type="entry name" value="Znf_hrmn_rcpt"/>
</dbReference>
<evidence type="ECO:0000256" key="2">
    <source>
        <dbReference type="ARBA" id="ARBA00005993"/>
    </source>
</evidence>
<keyword evidence="6" id="KW-0805">Transcription regulation</keyword>
<accession>A0A0V1JVV0</accession>
<dbReference type="GO" id="GO:0009755">
    <property type="term" value="P:hormone-mediated signaling pathway"/>
    <property type="evidence" value="ECO:0007669"/>
    <property type="project" value="TreeGrafter"/>
</dbReference>
<keyword evidence="10" id="KW-0539">Nucleus</keyword>
<dbReference type="GO" id="GO:0008270">
    <property type="term" value="F:zinc ion binding"/>
    <property type="evidence" value="ECO:0007669"/>
    <property type="project" value="UniProtKB-KW"/>
</dbReference>
<dbReference type="Pfam" id="PF00105">
    <property type="entry name" value="zf-C4"/>
    <property type="match status" value="1"/>
</dbReference>
<dbReference type="InterPro" id="IPR050234">
    <property type="entry name" value="Nuclear_hormone_rcpt_NR1"/>
</dbReference>
<evidence type="ECO:0000259" key="12">
    <source>
        <dbReference type="PROSITE" id="PS51843"/>
    </source>
</evidence>
<comment type="caution">
    <text evidence="13">The sequence shown here is derived from an EMBL/GenBank/DDBJ whole genome shotgun (WGS) entry which is preliminary data.</text>
</comment>
<evidence type="ECO:0000256" key="9">
    <source>
        <dbReference type="ARBA" id="ARBA00023170"/>
    </source>
</evidence>
<feature type="non-terminal residue" evidence="13">
    <location>
        <position position="1"/>
    </location>
</feature>
<keyword evidence="4" id="KW-0863">Zinc-finger</keyword>
<dbReference type="Proteomes" id="UP000054826">
    <property type="component" value="Unassembled WGS sequence"/>
</dbReference>
<dbReference type="PROSITE" id="PS00031">
    <property type="entry name" value="NUCLEAR_REC_DBD_1"/>
    <property type="match status" value="1"/>
</dbReference>
<dbReference type="GO" id="GO:0045944">
    <property type="term" value="P:positive regulation of transcription by RNA polymerase II"/>
    <property type="evidence" value="ECO:0007669"/>
    <property type="project" value="TreeGrafter"/>
</dbReference>
<dbReference type="InterPro" id="IPR035500">
    <property type="entry name" value="NHR-like_dom_sf"/>
</dbReference>
<dbReference type="SMART" id="SM00399">
    <property type="entry name" value="ZnF_C4"/>
    <property type="match status" value="1"/>
</dbReference>
<sequence length="537" mass="60621">LTVATETNFEPMKSRGQVSCGRTDHFHRQHSHLCHFTPCERFRFTTFPHLRLLRSSSAISDSNEKATVMMQNNDSAESDIPIDYSKPGTSGLSNRPANFNPMTGAIGERRAHSFSVSGLRAPDEDSFVRRSFTISEYTGDQVMEALRRYGNLLAPPFLPYENHPVIDKEMFYHQFNEITFPERNALAYAYASSQIFPDHMQSLHSSMEGGASASSVIHAQNSEADPAAPYSTARWIELPSVERTTAKGETRSSNANGNTANKDSADFSLFTRFQDVRCMVCGDCAHGFHYGVVSCEGCKGFFRRTVQRNLRYSCHKATRCEINRQTRTRCQACRYQQCLDVGMSPIMVRIDQRQKNTPQFNIEDDSSAISKMQNLLNCISNAFNSLINSTNDNENDIAIESQCFDQFTSAMPDFAKLDPVDQEVLQHDSMEEIQTLVKAYLLMDKDPSTTGITDLGNVLLKLKTEMEELQVQPLEIALLCCISFFSPIRENLRAAQQVEAVQDECLQALQVQVQLRCAENPQLFARILFLRTLSKLY</sequence>
<dbReference type="GO" id="GO:0030154">
    <property type="term" value="P:cell differentiation"/>
    <property type="evidence" value="ECO:0007669"/>
    <property type="project" value="TreeGrafter"/>
</dbReference>
<dbReference type="PANTHER" id="PTHR24082">
    <property type="entry name" value="NUCLEAR HORMONE RECEPTOR"/>
    <property type="match status" value="1"/>
</dbReference>
<keyword evidence="5" id="KW-0862">Zinc</keyword>
<dbReference type="Gene3D" id="1.10.565.10">
    <property type="entry name" value="Retinoid X Receptor"/>
    <property type="match status" value="1"/>
</dbReference>
<dbReference type="PRINTS" id="PR00047">
    <property type="entry name" value="STROIDFINGER"/>
</dbReference>
<comment type="similarity">
    <text evidence="2">Belongs to the nuclear hormone receptor family.</text>
</comment>
<evidence type="ECO:0000256" key="3">
    <source>
        <dbReference type="ARBA" id="ARBA00022723"/>
    </source>
</evidence>
<dbReference type="PROSITE" id="PS51843">
    <property type="entry name" value="NR_LBD"/>
    <property type="match status" value="1"/>
</dbReference>
<keyword evidence="7" id="KW-0238">DNA-binding</keyword>
<comment type="subcellular location">
    <subcellularLocation>
        <location evidence="1">Nucleus</location>
    </subcellularLocation>
</comment>
<dbReference type="SUPFAM" id="SSF48508">
    <property type="entry name" value="Nuclear receptor ligand-binding domain"/>
    <property type="match status" value="1"/>
</dbReference>
<feature type="domain" description="NR LBD" evidence="12">
    <location>
        <begin position="367"/>
        <end position="537"/>
    </location>
</feature>
<keyword evidence="3" id="KW-0479">Metal-binding</keyword>
<evidence type="ECO:0000256" key="10">
    <source>
        <dbReference type="ARBA" id="ARBA00023242"/>
    </source>
</evidence>
<evidence type="ECO:0000256" key="8">
    <source>
        <dbReference type="ARBA" id="ARBA00023163"/>
    </source>
</evidence>
<evidence type="ECO:0000256" key="6">
    <source>
        <dbReference type="ARBA" id="ARBA00023015"/>
    </source>
</evidence>
<dbReference type="PANTHER" id="PTHR24082:SF473">
    <property type="entry name" value="ECDYSONE-INDUCED PROTEIN 75B, ISOFORM B"/>
    <property type="match status" value="1"/>
</dbReference>
<gene>
    <name evidence="13" type="primary">rara</name>
    <name evidence="13" type="ORF">T4C_1000</name>
</gene>
<evidence type="ECO:0000259" key="11">
    <source>
        <dbReference type="PROSITE" id="PS51030"/>
    </source>
</evidence>